<reference evidence="8" key="2">
    <citation type="submission" date="2021-04" db="EMBL/GenBank/DDBJ databases">
        <authorList>
            <person name="Gilroy R."/>
        </authorList>
    </citation>
    <scope>NUCLEOTIDE SEQUENCE</scope>
    <source>
        <strain evidence="8">ChiGjej4B4-18154</strain>
    </source>
</reference>
<dbReference type="AlphaFoldDB" id="A0A9D2E4F4"/>
<keyword evidence="4 6" id="KW-0418">Kinase</keyword>
<name>A0A9D2E4F4_9FIRM</name>
<evidence type="ECO:0000256" key="5">
    <source>
        <dbReference type="ARBA" id="ARBA00022840"/>
    </source>
</evidence>
<dbReference type="InterPro" id="IPR030830">
    <property type="entry name" value="Myo_inos_IolC"/>
</dbReference>
<evidence type="ECO:0000256" key="2">
    <source>
        <dbReference type="ARBA" id="ARBA00022679"/>
    </source>
</evidence>
<comment type="pathway">
    <text evidence="6">Polyol metabolism; myo-inositol degradation into acetyl-CoA; acetyl-CoA from myo-inositol: step 5/7.</text>
</comment>
<accession>A0A9D2E4F4</accession>
<keyword evidence="5 6" id="KW-0067">ATP-binding</keyword>
<comment type="caution">
    <text evidence="8">The sequence shown here is derived from an EMBL/GenBank/DDBJ whole genome shotgun (WGS) entry which is preliminary data.</text>
</comment>
<dbReference type="InterPro" id="IPR050306">
    <property type="entry name" value="PfkB_Carbo_kinase"/>
</dbReference>
<dbReference type="GO" id="GO:0005524">
    <property type="term" value="F:ATP binding"/>
    <property type="evidence" value="ECO:0007669"/>
    <property type="project" value="UniProtKB-UniRule"/>
</dbReference>
<dbReference type="Proteomes" id="UP000824035">
    <property type="component" value="Unassembled WGS sequence"/>
</dbReference>
<dbReference type="NCBIfam" id="TIGR04382">
    <property type="entry name" value="myo_inos_iolC_N"/>
    <property type="match status" value="1"/>
</dbReference>
<dbReference type="InterPro" id="IPR023314">
    <property type="entry name" value="Myo_inos_IolC-like_sf"/>
</dbReference>
<dbReference type="InterPro" id="IPR011611">
    <property type="entry name" value="PfkB_dom"/>
</dbReference>
<dbReference type="EC" id="2.7.1.92" evidence="6"/>
<evidence type="ECO:0000256" key="1">
    <source>
        <dbReference type="ARBA" id="ARBA00010688"/>
    </source>
</evidence>
<gene>
    <name evidence="6 8" type="primary">iolC</name>
    <name evidence="8" type="ORF">H9813_05095</name>
</gene>
<reference evidence="8" key="1">
    <citation type="journal article" date="2021" name="PeerJ">
        <title>Extensive microbial diversity within the chicken gut microbiome revealed by metagenomics and culture.</title>
        <authorList>
            <person name="Gilroy R."/>
            <person name="Ravi A."/>
            <person name="Getino M."/>
            <person name="Pursley I."/>
            <person name="Horton D.L."/>
            <person name="Alikhan N.F."/>
            <person name="Baker D."/>
            <person name="Gharbi K."/>
            <person name="Hall N."/>
            <person name="Watson M."/>
            <person name="Adriaenssens E.M."/>
            <person name="Foster-Nyarko E."/>
            <person name="Jarju S."/>
            <person name="Secka A."/>
            <person name="Antonio M."/>
            <person name="Oren A."/>
            <person name="Chaudhuri R.R."/>
            <person name="La Ragione R."/>
            <person name="Hildebrand F."/>
            <person name="Pallen M.J."/>
        </authorList>
    </citation>
    <scope>NUCLEOTIDE SEQUENCE</scope>
    <source>
        <strain evidence="8">ChiGjej4B4-18154</strain>
    </source>
</reference>
<comment type="function">
    <text evidence="6">Catalyzes the phosphorylation of 5-dehydro-2-deoxy-D-gluconate (2-deoxy-5-keto-D-gluconate or DKG) to 6-phospho-5-dehydro-2-deoxy-D-gluconate (DKGP).</text>
</comment>
<evidence type="ECO:0000256" key="3">
    <source>
        <dbReference type="ARBA" id="ARBA00022741"/>
    </source>
</evidence>
<sequence length="345" mass="37662">MLATEQTKDLIQFPENRPYDMILLGRVAIDFNPIDYFKTLAESATFKKYVGGSPANTAVGLARLGRKCGFFAAVSNDRFGDYVTGYFQNEGIDTSHIVRCKNGESLGLTFTEILSPTESSILMYRNGIADLALAPADIDEGYIDQARSLLISGTALAQSPSREAALKAVALAKKTGTPVIFDIDYRAYNWKSNDEIALYYSMVARDARIIMGSREEFDLTEKFLGLDGSDQASADYWCCQQAAIVVIKHGKEGSTAYTRNGGKYSIKPFPVKALKSFGGGDGYAASFLNGVLQGWDIMDCLEMGSAEAAMLVASHGCSADMPSEEAVRQFIKKEKEEYGEMIARA</sequence>
<keyword evidence="3 6" id="KW-0547">Nucleotide-binding</keyword>
<proteinExistence type="inferred from homology"/>
<organism evidence="8 9">
    <name type="scientific">Candidatus Allofournierella merdipullorum</name>
    <dbReference type="NCBI Taxonomy" id="2838595"/>
    <lineage>
        <taxon>Bacteria</taxon>
        <taxon>Bacillati</taxon>
        <taxon>Bacillota</taxon>
        <taxon>Clostridia</taxon>
        <taxon>Eubacteriales</taxon>
        <taxon>Oscillospiraceae</taxon>
        <taxon>Allofournierella</taxon>
    </lineage>
</organism>
<keyword evidence="2 6" id="KW-0808">Transferase</keyword>
<evidence type="ECO:0000313" key="9">
    <source>
        <dbReference type="Proteomes" id="UP000824035"/>
    </source>
</evidence>
<comment type="similarity">
    <text evidence="1 6">Belongs to the carbohydrate kinase PfkB family.</text>
</comment>
<comment type="catalytic activity">
    <reaction evidence="6">
        <text>5-dehydro-2-deoxy-D-gluconate + ATP = 6-phospho-5-dehydro-2-deoxy-D-gluconate + ADP + H(+)</text>
        <dbReference type="Rhea" id="RHEA:13497"/>
        <dbReference type="ChEBI" id="CHEBI:15378"/>
        <dbReference type="ChEBI" id="CHEBI:16669"/>
        <dbReference type="ChEBI" id="CHEBI:30616"/>
        <dbReference type="ChEBI" id="CHEBI:57949"/>
        <dbReference type="ChEBI" id="CHEBI:456216"/>
        <dbReference type="EC" id="2.7.1.92"/>
    </reaction>
</comment>
<dbReference type="Gene3D" id="2.20.150.10">
    <property type="entry name" value="putative 5-dehydro-2- deoxygluconokinase"/>
    <property type="match status" value="1"/>
</dbReference>
<dbReference type="GO" id="GO:0047590">
    <property type="term" value="F:5-dehydro-2-deoxygluconokinase activity"/>
    <property type="evidence" value="ECO:0007669"/>
    <property type="project" value="UniProtKB-UniRule"/>
</dbReference>
<evidence type="ECO:0000313" key="8">
    <source>
        <dbReference type="EMBL" id="HIZ30595.1"/>
    </source>
</evidence>
<dbReference type="EMBL" id="DXBV01000047">
    <property type="protein sequence ID" value="HIZ30595.1"/>
    <property type="molecule type" value="Genomic_DNA"/>
</dbReference>
<dbReference type="HAMAP" id="MF_01668">
    <property type="entry name" value="IolC"/>
    <property type="match status" value="1"/>
</dbReference>
<dbReference type="Gene3D" id="3.40.1190.20">
    <property type="match status" value="1"/>
</dbReference>
<dbReference type="Pfam" id="PF00294">
    <property type="entry name" value="PfkB"/>
    <property type="match status" value="1"/>
</dbReference>
<evidence type="ECO:0000256" key="6">
    <source>
        <dbReference type="HAMAP-Rule" id="MF_01668"/>
    </source>
</evidence>
<dbReference type="CDD" id="cd01166">
    <property type="entry name" value="KdgK"/>
    <property type="match status" value="1"/>
</dbReference>
<dbReference type="SUPFAM" id="SSF53613">
    <property type="entry name" value="Ribokinase-like"/>
    <property type="match status" value="1"/>
</dbReference>
<dbReference type="InterPro" id="IPR022841">
    <property type="entry name" value="DKG_kinase_firmi"/>
</dbReference>
<dbReference type="PANTHER" id="PTHR43085:SF49">
    <property type="entry name" value="5-DEHYDRO-2-DEOXYGLUCONOKINASE"/>
    <property type="match status" value="1"/>
</dbReference>
<protein>
    <recommendedName>
        <fullName evidence="6">5-dehydro-2-deoxygluconokinase</fullName>
        <ecNumber evidence="6">2.7.1.92</ecNumber>
    </recommendedName>
    <alternativeName>
        <fullName evidence="6">2-deoxy-5-keto-D-gluconate kinase</fullName>
        <shortName evidence="6">DKG kinase</shortName>
    </alternativeName>
</protein>
<dbReference type="GO" id="GO:0019310">
    <property type="term" value="P:inositol catabolic process"/>
    <property type="evidence" value="ECO:0007669"/>
    <property type="project" value="UniProtKB-UniRule"/>
</dbReference>
<feature type="domain" description="Carbohydrate kinase PfkB" evidence="7">
    <location>
        <begin position="23"/>
        <end position="322"/>
    </location>
</feature>
<dbReference type="PANTHER" id="PTHR43085">
    <property type="entry name" value="HEXOKINASE FAMILY MEMBER"/>
    <property type="match status" value="1"/>
</dbReference>
<dbReference type="InterPro" id="IPR029056">
    <property type="entry name" value="Ribokinase-like"/>
</dbReference>
<evidence type="ECO:0000259" key="7">
    <source>
        <dbReference type="Pfam" id="PF00294"/>
    </source>
</evidence>
<evidence type="ECO:0000256" key="4">
    <source>
        <dbReference type="ARBA" id="ARBA00022777"/>
    </source>
</evidence>